<organism evidence="2 3">
    <name type="scientific">Micromonospora gifhornensis</name>
    <dbReference type="NCBI Taxonomy" id="84594"/>
    <lineage>
        <taxon>Bacteria</taxon>
        <taxon>Bacillati</taxon>
        <taxon>Actinomycetota</taxon>
        <taxon>Actinomycetes</taxon>
        <taxon>Micromonosporales</taxon>
        <taxon>Micromonosporaceae</taxon>
        <taxon>Micromonospora</taxon>
    </lineage>
</organism>
<sequence>MTAAPDSTPNGAAPTNPPVHSPRQHHDDAVLVGSDIPIAIWRLDDRDGPEPALPTDHRLASRVSQRLILVYTRPGDAVVDLDSDPHLKHATALTHRTYLPITDISMIADPGTLYTPVSLIVLRWPPRHTAQTPDTITDLLTACRSIMTADTCAIITISSAATCASDTTYANHLDGLLPAARAARLNHVGHIVAVTAPGDSDEFLYYATCAEAEAARRSCSDSDTDPGSIVDLLIFINESRND</sequence>
<feature type="compositionally biased region" description="Polar residues" evidence="1">
    <location>
        <begin position="1"/>
        <end position="10"/>
    </location>
</feature>
<evidence type="ECO:0000313" key="2">
    <source>
        <dbReference type="EMBL" id="GIJ18399.1"/>
    </source>
</evidence>
<evidence type="ECO:0000313" key="3">
    <source>
        <dbReference type="Proteomes" id="UP000647860"/>
    </source>
</evidence>
<reference evidence="2 3" key="1">
    <citation type="submission" date="2021-01" db="EMBL/GenBank/DDBJ databases">
        <title>Whole genome shotgun sequence of Verrucosispora gifhornensis NBRC 16317.</title>
        <authorList>
            <person name="Komaki H."/>
            <person name="Tamura T."/>
        </authorList>
    </citation>
    <scope>NUCLEOTIDE SEQUENCE [LARGE SCALE GENOMIC DNA]</scope>
    <source>
        <strain evidence="2 3">NBRC 16317</strain>
    </source>
</reference>
<gene>
    <name evidence="2" type="ORF">Vgi01_50830</name>
</gene>
<comment type="caution">
    <text evidence="2">The sequence shown here is derived from an EMBL/GenBank/DDBJ whole genome shotgun (WGS) entry which is preliminary data.</text>
</comment>
<proteinExistence type="predicted"/>
<dbReference type="Proteomes" id="UP000647860">
    <property type="component" value="Unassembled WGS sequence"/>
</dbReference>
<protein>
    <submittedName>
        <fullName evidence="2">Uncharacterized protein</fullName>
    </submittedName>
</protein>
<evidence type="ECO:0000256" key="1">
    <source>
        <dbReference type="SAM" id="MobiDB-lite"/>
    </source>
</evidence>
<keyword evidence="3" id="KW-1185">Reference proteome</keyword>
<accession>A0ABQ4IKF9</accession>
<feature type="region of interest" description="Disordered" evidence="1">
    <location>
        <begin position="1"/>
        <end position="25"/>
    </location>
</feature>
<dbReference type="EMBL" id="BOPA01000040">
    <property type="protein sequence ID" value="GIJ18399.1"/>
    <property type="molecule type" value="Genomic_DNA"/>
</dbReference>
<name>A0ABQ4IKF9_9ACTN</name>